<proteinExistence type="predicted"/>
<protein>
    <recommendedName>
        <fullName evidence="1">AMP-dependent synthetase/ligase domain-containing protein</fullName>
    </recommendedName>
</protein>
<evidence type="ECO:0000313" key="3">
    <source>
        <dbReference type="Proteomes" id="UP001208570"/>
    </source>
</evidence>
<dbReference type="EMBL" id="JAODUP010000605">
    <property type="protein sequence ID" value="KAK2146477.1"/>
    <property type="molecule type" value="Genomic_DNA"/>
</dbReference>
<feature type="domain" description="AMP-dependent synthetase/ligase" evidence="1">
    <location>
        <begin position="2"/>
        <end position="79"/>
    </location>
</feature>
<name>A0AAD9J5E9_9ANNE</name>
<evidence type="ECO:0000313" key="2">
    <source>
        <dbReference type="EMBL" id="KAK2146477.1"/>
    </source>
</evidence>
<accession>A0AAD9J5E9</accession>
<dbReference type="SUPFAM" id="SSF56801">
    <property type="entry name" value="Acetyl-CoA synthetase-like"/>
    <property type="match status" value="1"/>
</dbReference>
<dbReference type="AlphaFoldDB" id="A0AAD9J5E9"/>
<comment type="caution">
    <text evidence="2">The sequence shown here is derived from an EMBL/GenBank/DDBJ whole genome shotgun (WGS) entry which is preliminary data.</text>
</comment>
<dbReference type="Gene3D" id="3.40.50.980">
    <property type="match status" value="1"/>
</dbReference>
<evidence type="ECO:0000259" key="1">
    <source>
        <dbReference type="Pfam" id="PF00501"/>
    </source>
</evidence>
<keyword evidence="3" id="KW-1185">Reference proteome</keyword>
<organism evidence="2 3">
    <name type="scientific">Paralvinella palmiformis</name>
    <dbReference type="NCBI Taxonomy" id="53620"/>
    <lineage>
        <taxon>Eukaryota</taxon>
        <taxon>Metazoa</taxon>
        <taxon>Spiralia</taxon>
        <taxon>Lophotrochozoa</taxon>
        <taxon>Annelida</taxon>
        <taxon>Polychaeta</taxon>
        <taxon>Sedentaria</taxon>
        <taxon>Canalipalpata</taxon>
        <taxon>Terebellida</taxon>
        <taxon>Terebelliformia</taxon>
        <taxon>Alvinellidae</taxon>
        <taxon>Paralvinella</taxon>
    </lineage>
</organism>
<gene>
    <name evidence="2" type="ORF">LSH36_605g00041</name>
</gene>
<reference evidence="2" key="1">
    <citation type="journal article" date="2023" name="Mol. Biol. Evol.">
        <title>Third-Generation Sequencing Reveals the Adaptive Role of the Epigenome in Three Deep-Sea Polychaetes.</title>
        <authorList>
            <person name="Perez M."/>
            <person name="Aroh O."/>
            <person name="Sun Y."/>
            <person name="Lan Y."/>
            <person name="Juniper S.K."/>
            <person name="Young C.R."/>
            <person name="Angers B."/>
            <person name="Qian P.Y."/>
        </authorList>
    </citation>
    <scope>NUCLEOTIDE SEQUENCE</scope>
    <source>
        <strain evidence="2">P08H-3</strain>
    </source>
</reference>
<sequence length="148" mass="16312">MAEKSLAVAASLLKLGIKPGDTIAIAAYNSPEWIYIEYACLRIKVLMIRLPINTTNQNTLIPTLRKHGCRALVVDEIVAVKIQSFINEFFRGASTDLKDLKIIFLLNKVPTCLIKSQTIETINGLATTSSDPGNVLTIQNTIDPKMLQ</sequence>
<dbReference type="Proteomes" id="UP001208570">
    <property type="component" value="Unassembled WGS sequence"/>
</dbReference>
<dbReference type="InterPro" id="IPR000873">
    <property type="entry name" value="AMP-dep_synth/lig_dom"/>
</dbReference>
<dbReference type="Pfam" id="PF00501">
    <property type="entry name" value="AMP-binding"/>
    <property type="match status" value="1"/>
</dbReference>